<dbReference type="EMBL" id="JAMXQS010000010">
    <property type="protein sequence ID" value="MCO6052097.1"/>
    <property type="molecule type" value="Genomic_DNA"/>
</dbReference>
<gene>
    <name evidence="3" type="ORF">NGM99_20120</name>
</gene>
<dbReference type="Pfam" id="PF01627">
    <property type="entry name" value="Hpt"/>
    <property type="match status" value="1"/>
</dbReference>
<reference evidence="3 4" key="1">
    <citation type="submission" date="2022-06" db="EMBL/GenBank/DDBJ databases">
        <title>Mesorhizobium sp. strain RP14 Genome sequencing and assembly.</title>
        <authorList>
            <person name="Kim I."/>
        </authorList>
    </citation>
    <scope>NUCLEOTIDE SEQUENCE [LARGE SCALE GENOMIC DNA]</scope>
    <source>
        <strain evidence="4">RP14(2022)</strain>
    </source>
</reference>
<keyword evidence="4" id="KW-1185">Reference proteome</keyword>
<dbReference type="SUPFAM" id="SSF47226">
    <property type="entry name" value="Histidine-containing phosphotransfer domain, HPT domain"/>
    <property type="match status" value="1"/>
</dbReference>
<proteinExistence type="predicted"/>
<dbReference type="InterPro" id="IPR036641">
    <property type="entry name" value="HPT_dom_sf"/>
</dbReference>
<evidence type="ECO:0000259" key="2">
    <source>
        <dbReference type="Pfam" id="PF01627"/>
    </source>
</evidence>
<dbReference type="InterPro" id="IPR008207">
    <property type="entry name" value="Sig_transdc_His_kin_Hpt_dom"/>
</dbReference>
<dbReference type="Proteomes" id="UP001205906">
    <property type="component" value="Unassembled WGS sequence"/>
</dbReference>
<accession>A0ABT1CB95</accession>
<dbReference type="RefSeq" id="WP_252822294.1">
    <property type="nucleotide sequence ID" value="NZ_JAMXQS010000010.1"/>
</dbReference>
<organism evidence="3 4">
    <name type="scientific">Mesorhizobium liriopis</name>
    <dbReference type="NCBI Taxonomy" id="2953882"/>
    <lineage>
        <taxon>Bacteria</taxon>
        <taxon>Pseudomonadati</taxon>
        <taxon>Pseudomonadota</taxon>
        <taxon>Alphaproteobacteria</taxon>
        <taxon>Hyphomicrobiales</taxon>
        <taxon>Phyllobacteriaceae</taxon>
        <taxon>Mesorhizobium</taxon>
    </lineage>
</organism>
<comment type="caution">
    <text evidence="3">The sequence shown here is derived from an EMBL/GenBank/DDBJ whole genome shotgun (WGS) entry which is preliminary data.</text>
</comment>
<feature type="domain" description="HPt" evidence="2">
    <location>
        <begin position="64"/>
        <end position="102"/>
    </location>
</feature>
<evidence type="ECO:0000313" key="3">
    <source>
        <dbReference type="EMBL" id="MCO6052097.1"/>
    </source>
</evidence>
<protein>
    <submittedName>
        <fullName evidence="3">Hpt domain-containing protein</fullName>
    </submittedName>
</protein>
<keyword evidence="1" id="KW-0902">Two-component regulatory system</keyword>
<name>A0ABT1CB95_9HYPH</name>
<evidence type="ECO:0000313" key="4">
    <source>
        <dbReference type="Proteomes" id="UP001205906"/>
    </source>
</evidence>
<dbReference type="Gene3D" id="1.20.120.160">
    <property type="entry name" value="HPT domain"/>
    <property type="match status" value="1"/>
</dbReference>
<sequence length="119" mass="12773">MSGGQPDSSKQNQGAAGRVLDLDHLARQTFDDRALEAEVLTAFIQQAELFGKRLAEPNESLPGELAHTIKGSARAVGAWGLAELAERYENAESEPDRAKLVAAIFEADGAARARLRDLS</sequence>
<evidence type="ECO:0000256" key="1">
    <source>
        <dbReference type="ARBA" id="ARBA00023012"/>
    </source>
</evidence>